<dbReference type="InterPro" id="IPR001830">
    <property type="entry name" value="Glyco_trans_20"/>
</dbReference>
<keyword evidence="4" id="KW-0328">Glycosyltransferase</keyword>
<dbReference type="CDD" id="cd03788">
    <property type="entry name" value="GT20_TPS"/>
    <property type="match status" value="1"/>
</dbReference>
<dbReference type="AlphaFoldDB" id="A0A8X8W6K3"/>
<dbReference type="NCBIfam" id="TIGR02400">
    <property type="entry name" value="trehalose_OtsA"/>
    <property type="match status" value="1"/>
</dbReference>
<dbReference type="FunFam" id="3.40.50.2000:FF:000046">
    <property type="entry name" value="alpha,alpha-trehalose-phosphate synthase [UDP-forming] 1"/>
    <property type="match status" value="1"/>
</dbReference>
<evidence type="ECO:0000256" key="5">
    <source>
        <dbReference type="ARBA" id="ARBA00022679"/>
    </source>
</evidence>
<protein>
    <recommendedName>
        <fullName evidence="3">alpha,alpha-trehalose-phosphate synthase (UDP-forming)</fullName>
        <ecNumber evidence="3">2.4.1.15</ecNumber>
    </recommendedName>
</protein>
<dbReference type="Proteomes" id="UP000298416">
    <property type="component" value="Unassembled WGS sequence"/>
</dbReference>
<proteinExistence type="inferred from homology"/>
<evidence type="ECO:0000256" key="2">
    <source>
        <dbReference type="ARBA" id="ARBA00006330"/>
    </source>
</evidence>
<dbReference type="EC" id="2.4.1.15" evidence="3"/>
<dbReference type="GO" id="GO:0005829">
    <property type="term" value="C:cytosol"/>
    <property type="evidence" value="ECO:0007669"/>
    <property type="project" value="TreeGrafter"/>
</dbReference>
<dbReference type="GO" id="GO:0003825">
    <property type="term" value="F:alpha,alpha-trehalose-phosphate synthase (UDP-forming) activity"/>
    <property type="evidence" value="ECO:0007669"/>
    <property type="project" value="UniProtKB-EC"/>
</dbReference>
<comment type="caution">
    <text evidence="6">The sequence shown here is derived from an EMBL/GenBank/DDBJ whole genome shotgun (WGS) entry which is preliminary data.</text>
</comment>
<dbReference type="EMBL" id="PNBA02000020">
    <property type="protein sequence ID" value="KAG6388644.1"/>
    <property type="molecule type" value="Genomic_DNA"/>
</dbReference>
<dbReference type="Gene3D" id="3.40.50.2000">
    <property type="entry name" value="Glycogen Phosphorylase B"/>
    <property type="match status" value="2"/>
</dbReference>
<evidence type="ECO:0000313" key="7">
    <source>
        <dbReference type="Proteomes" id="UP000298416"/>
    </source>
</evidence>
<evidence type="ECO:0000313" key="6">
    <source>
        <dbReference type="EMBL" id="KAG6388644.1"/>
    </source>
</evidence>
<name>A0A8X8W6K3_SALSN</name>
<dbReference type="InterPro" id="IPR012766">
    <property type="entry name" value="Trehalose_OtsA"/>
</dbReference>
<reference evidence="6" key="1">
    <citation type="submission" date="2018-01" db="EMBL/GenBank/DDBJ databases">
        <authorList>
            <person name="Mao J.F."/>
        </authorList>
    </citation>
    <scope>NUCLEOTIDE SEQUENCE</scope>
    <source>
        <strain evidence="6">Huo1</strain>
        <tissue evidence="6">Leaf</tissue>
    </source>
</reference>
<evidence type="ECO:0000256" key="4">
    <source>
        <dbReference type="ARBA" id="ARBA00022676"/>
    </source>
</evidence>
<dbReference type="PANTHER" id="PTHR10788">
    <property type="entry name" value="TREHALOSE-6-PHOSPHATE SYNTHASE"/>
    <property type="match status" value="1"/>
</dbReference>
<organism evidence="6">
    <name type="scientific">Salvia splendens</name>
    <name type="common">Scarlet sage</name>
    <dbReference type="NCBI Taxonomy" id="180675"/>
    <lineage>
        <taxon>Eukaryota</taxon>
        <taxon>Viridiplantae</taxon>
        <taxon>Streptophyta</taxon>
        <taxon>Embryophyta</taxon>
        <taxon>Tracheophyta</taxon>
        <taxon>Spermatophyta</taxon>
        <taxon>Magnoliopsida</taxon>
        <taxon>eudicotyledons</taxon>
        <taxon>Gunneridae</taxon>
        <taxon>Pentapetalae</taxon>
        <taxon>asterids</taxon>
        <taxon>lamiids</taxon>
        <taxon>Lamiales</taxon>
        <taxon>Lamiaceae</taxon>
        <taxon>Nepetoideae</taxon>
        <taxon>Mentheae</taxon>
        <taxon>Salviinae</taxon>
        <taxon>Salvia</taxon>
        <taxon>Salvia subgen. Calosphace</taxon>
        <taxon>core Calosphace</taxon>
    </lineage>
</organism>
<dbReference type="SUPFAM" id="SSF53756">
    <property type="entry name" value="UDP-Glycosyltransferase/glycogen phosphorylase"/>
    <property type="match status" value="1"/>
</dbReference>
<sequence length="477" mass="53775">MPANMFNGDSPTKQRLLVVANRLPVSAKRQGEDSWSFEISAGGLVSGLMGVKEFEARWIGWAGVNVPDETGKKALTAALAEKKCIPVFLDEDTANQYYNGYCNRIIWPLLHYLGLPHEDHQATTWSYESQFAAYQKVNRMFADVIQSHYQEGDVVWIHDFHLMLLPKHLKEYNKNMKIGWFLHEPFPSSEVFRTLPSRSELLSAVLMADLVGFHTHDFARNFVSACTSILRVKGTPEAVENQGRVTRVAVCPIGIDSERFTQAIELLEVQKLIKEFKEKFFGKKVILGVDRLDMIKGIPHKLLAFGKFLEKNEYCRDKVVLLQIAVPTRSDVPEYKKLKSQVHEIVGRINARYGSLDSVPIHYLDRSIDFYTLCALYAMSDVALVTSLRDGMNLVSSEFVACQDSKRGVLILSEFAGAAESLGAGAVIVNPLDLMGVAAAIGQALDMPAEERDERHRHNFEYVTTHTAQQWANFFVR</sequence>
<evidence type="ECO:0000256" key="1">
    <source>
        <dbReference type="ARBA" id="ARBA00005409"/>
    </source>
</evidence>
<keyword evidence="7" id="KW-1185">Reference proteome</keyword>
<gene>
    <name evidence="6" type="ORF">SASPL_150076</name>
</gene>
<dbReference type="Pfam" id="PF00982">
    <property type="entry name" value="Glyco_transf_20"/>
    <property type="match status" value="1"/>
</dbReference>
<accession>A0A8X8W6K3</accession>
<comment type="similarity">
    <text evidence="1">In the N-terminal section; belongs to the glycosyltransferase 20 family.</text>
</comment>
<dbReference type="FunFam" id="3.40.50.2000:FF:000039">
    <property type="entry name" value="alpha,alpha-trehalose-phosphate synthase [UDP-forming] 1-like"/>
    <property type="match status" value="1"/>
</dbReference>
<keyword evidence="5" id="KW-0808">Transferase</keyword>
<dbReference type="PANTHER" id="PTHR10788:SF130">
    <property type="entry name" value="ALPHA,ALPHA-TREHALOSE-PHOSPHATE SYNTHASE [UDP-FORMING] 1"/>
    <property type="match status" value="1"/>
</dbReference>
<evidence type="ECO:0000256" key="3">
    <source>
        <dbReference type="ARBA" id="ARBA00012538"/>
    </source>
</evidence>
<comment type="similarity">
    <text evidence="2">In the C-terminal section; belongs to the trehalose phosphatase family.</text>
</comment>
<dbReference type="GO" id="GO:0004805">
    <property type="term" value="F:trehalose-phosphatase activity"/>
    <property type="evidence" value="ECO:0007669"/>
    <property type="project" value="TreeGrafter"/>
</dbReference>
<dbReference type="GO" id="GO:0005992">
    <property type="term" value="P:trehalose biosynthetic process"/>
    <property type="evidence" value="ECO:0007669"/>
    <property type="project" value="InterPro"/>
</dbReference>
<reference evidence="6" key="2">
    <citation type="submission" date="2020-08" db="EMBL/GenBank/DDBJ databases">
        <title>Plant Genome Project.</title>
        <authorList>
            <person name="Zhang R.-G."/>
        </authorList>
    </citation>
    <scope>NUCLEOTIDE SEQUENCE</scope>
    <source>
        <strain evidence="6">Huo1</strain>
        <tissue evidence="6">Leaf</tissue>
    </source>
</reference>